<dbReference type="Gene3D" id="3.30.70.270">
    <property type="match status" value="1"/>
</dbReference>
<dbReference type="Pfam" id="PF00990">
    <property type="entry name" value="GGDEF"/>
    <property type="match status" value="1"/>
</dbReference>
<dbReference type="EC" id="2.7.7.65" evidence="1"/>
<dbReference type="InterPro" id="IPR043128">
    <property type="entry name" value="Rev_trsase/Diguanyl_cyclase"/>
</dbReference>
<gene>
    <name evidence="4" type="ORF">Dthio_PD3136</name>
</gene>
<evidence type="ECO:0000259" key="3">
    <source>
        <dbReference type="PROSITE" id="PS50887"/>
    </source>
</evidence>
<dbReference type="Proteomes" id="UP000005496">
    <property type="component" value="Unassembled WGS sequence"/>
</dbReference>
<feature type="domain" description="GGDEF" evidence="3">
    <location>
        <begin position="126"/>
        <end position="262"/>
    </location>
</feature>
<dbReference type="eggNOG" id="COG3706">
    <property type="taxonomic scope" value="Bacteria"/>
</dbReference>
<dbReference type="AlphaFoldDB" id="D6SLZ6"/>
<comment type="caution">
    <text evidence="4">The sequence shown here is derived from an EMBL/GenBank/DDBJ whole genome shotgun (WGS) entry which is preliminary data.</text>
</comment>
<dbReference type="PROSITE" id="PS50887">
    <property type="entry name" value="GGDEF"/>
    <property type="match status" value="1"/>
</dbReference>
<dbReference type="SMART" id="SM00267">
    <property type="entry name" value="GGDEF"/>
    <property type="match status" value="1"/>
</dbReference>
<sequence length="282" mass="32361">MDNPTFKSKQDQEKLVQELLELENLLRKQGGNHNPGETRGRIALVRLLDDLDQEDLEELKLKSRVDPAWLTLALDQEKFPALMEMQKNIENLTRARDRDALTGLYNRGFFQRILDREVERAFRFKLPLTLAMMDIDDFKKINDTCGHPCGDRVLQDLGGIIQQEIRAADYAARIGGEEFALILPGTGRYKSEPLFWRIMDSIRSRQVECPHSRHKVSYTVSIGAATYRGKTEITAERLISEVDRQLYKVKEHGKDSISAEIFQDAVNEEALVQKAEKNFLLG</sequence>
<dbReference type="InterPro" id="IPR029787">
    <property type="entry name" value="Nucleotide_cyclase"/>
</dbReference>
<dbReference type="PANTHER" id="PTHR45138">
    <property type="entry name" value="REGULATORY COMPONENTS OF SENSORY TRANSDUCTION SYSTEM"/>
    <property type="match status" value="1"/>
</dbReference>
<reference evidence="4" key="1">
    <citation type="submission" date="2010-05" db="EMBL/GenBank/DDBJ databases">
        <title>The draft genome of Desulfonatronospira thiodismutans ASO3-1.</title>
        <authorList>
            <consortium name="US DOE Joint Genome Institute (JGI-PGF)"/>
            <person name="Lucas S."/>
            <person name="Copeland A."/>
            <person name="Lapidus A."/>
            <person name="Cheng J.-F."/>
            <person name="Bruce D."/>
            <person name="Goodwin L."/>
            <person name="Pitluck S."/>
            <person name="Chertkov O."/>
            <person name="Brettin T."/>
            <person name="Detter J.C."/>
            <person name="Han C."/>
            <person name="Land M.L."/>
            <person name="Hauser L."/>
            <person name="Kyrpides N."/>
            <person name="Mikhailova N."/>
            <person name="Muyzer G."/>
            <person name="Woyke T."/>
        </authorList>
    </citation>
    <scope>NUCLEOTIDE SEQUENCE [LARGE SCALE GENOMIC DNA]</scope>
    <source>
        <strain evidence="4">ASO3-1</strain>
    </source>
</reference>
<dbReference type="RefSeq" id="WP_008868836.1">
    <property type="nucleotide sequence ID" value="NZ_ACJN02000001.1"/>
</dbReference>
<organism evidence="4 5">
    <name type="scientific">Desulfonatronospira thiodismutans ASO3-1</name>
    <dbReference type="NCBI Taxonomy" id="555779"/>
    <lineage>
        <taxon>Bacteria</taxon>
        <taxon>Pseudomonadati</taxon>
        <taxon>Thermodesulfobacteriota</taxon>
        <taxon>Desulfovibrionia</taxon>
        <taxon>Desulfovibrionales</taxon>
        <taxon>Desulfonatronovibrionaceae</taxon>
        <taxon>Desulfonatronospira</taxon>
    </lineage>
</organism>
<dbReference type="FunFam" id="3.30.70.270:FF:000001">
    <property type="entry name" value="Diguanylate cyclase domain protein"/>
    <property type="match status" value="1"/>
</dbReference>
<proteinExistence type="predicted"/>
<evidence type="ECO:0000256" key="1">
    <source>
        <dbReference type="ARBA" id="ARBA00012528"/>
    </source>
</evidence>
<dbReference type="NCBIfam" id="TIGR00254">
    <property type="entry name" value="GGDEF"/>
    <property type="match status" value="1"/>
</dbReference>
<evidence type="ECO:0000313" key="5">
    <source>
        <dbReference type="Proteomes" id="UP000005496"/>
    </source>
</evidence>
<dbReference type="InterPro" id="IPR000160">
    <property type="entry name" value="GGDEF_dom"/>
</dbReference>
<name>D6SLZ6_9BACT</name>
<comment type="catalytic activity">
    <reaction evidence="2">
        <text>2 GTP = 3',3'-c-di-GMP + 2 diphosphate</text>
        <dbReference type="Rhea" id="RHEA:24898"/>
        <dbReference type="ChEBI" id="CHEBI:33019"/>
        <dbReference type="ChEBI" id="CHEBI:37565"/>
        <dbReference type="ChEBI" id="CHEBI:58805"/>
        <dbReference type="EC" id="2.7.7.65"/>
    </reaction>
</comment>
<keyword evidence="5" id="KW-1185">Reference proteome</keyword>
<dbReference type="CDD" id="cd01949">
    <property type="entry name" value="GGDEF"/>
    <property type="match status" value="1"/>
</dbReference>
<dbReference type="GO" id="GO:0052621">
    <property type="term" value="F:diguanylate cyclase activity"/>
    <property type="evidence" value="ECO:0007669"/>
    <property type="project" value="UniProtKB-EC"/>
</dbReference>
<dbReference type="SUPFAM" id="SSF55073">
    <property type="entry name" value="Nucleotide cyclase"/>
    <property type="match status" value="1"/>
</dbReference>
<dbReference type="PANTHER" id="PTHR45138:SF9">
    <property type="entry name" value="DIGUANYLATE CYCLASE DGCM-RELATED"/>
    <property type="match status" value="1"/>
</dbReference>
<dbReference type="OrthoDB" id="9790367at2"/>
<dbReference type="EMBL" id="ACJN02000001">
    <property type="protein sequence ID" value="EFI35707.1"/>
    <property type="molecule type" value="Genomic_DNA"/>
</dbReference>
<evidence type="ECO:0000256" key="2">
    <source>
        <dbReference type="ARBA" id="ARBA00034247"/>
    </source>
</evidence>
<dbReference type="InterPro" id="IPR050469">
    <property type="entry name" value="Diguanylate_Cyclase"/>
</dbReference>
<protein>
    <recommendedName>
        <fullName evidence="1">diguanylate cyclase</fullName>
        <ecNumber evidence="1">2.7.7.65</ecNumber>
    </recommendedName>
</protein>
<accession>D6SLZ6</accession>
<evidence type="ECO:0000313" key="4">
    <source>
        <dbReference type="EMBL" id="EFI35707.1"/>
    </source>
</evidence>